<feature type="domain" description="Band 7" evidence="3">
    <location>
        <begin position="35"/>
        <end position="196"/>
    </location>
</feature>
<dbReference type="InterPro" id="IPR000163">
    <property type="entry name" value="Prohibitin"/>
</dbReference>
<evidence type="ECO:0000256" key="1">
    <source>
        <dbReference type="ARBA" id="ARBA00009658"/>
    </source>
</evidence>
<gene>
    <name evidence="4" type="ORF">ALAG00032_LOCUS8033</name>
</gene>
<dbReference type="Gene3D" id="3.30.479.30">
    <property type="entry name" value="Band 7 domain"/>
    <property type="match status" value="1"/>
</dbReference>
<name>A0A7S3JZC6_9STRA</name>
<comment type="similarity">
    <text evidence="1 2">Belongs to the prohibitin family.</text>
</comment>
<keyword evidence="2" id="KW-0999">Mitochondrion inner membrane</keyword>
<dbReference type="SUPFAM" id="SSF117892">
    <property type="entry name" value="Band 7/SPFH domain"/>
    <property type="match status" value="1"/>
</dbReference>
<dbReference type="InterPro" id="IPR036013">
    <property type="entry name" value="Band_7/SPFH_dom_sf"/>
</dbReference>
<evidence type="ECO:0000259" key="3">
    <source>
        <dbReference type="SMART" id="SM00244"/>
    </source>
</evidence>
<dbReference type="PANTHER" id="PTHR23222">
    <property type="entry name" value="PROHIBITIN"/>
    <property type="match status" value="1"/>
</dbReference>
<evidence type="ECO:0000256" key="2">
    <source>
        <dbReference type="RuleBase" id="RU366048"/>
    </source>
</evidence>
<dbReference type="SMART" id="SM00244">
    <property type="entry name" value="PHB"/>
    <property type="match status" value="1"/>
</dbReference>
<accession>A0A7S3JZC6</accession>
<organism evidence="4">
    <name type="scientific">Aureoumbra lagunensis</name>
    <dbReference type="NCBI Taxonomy" id="44058"/>
    <lineage>
        <taxon>Eukaryota</taxon>
        <taxon>Sar</taxon>
        <taxon>Stramenopiles</taxon>
        <taxon>Ochrophyta</taxon>
        <taxon>Pelagophyceae</taxon>
        <taxon>Pelagomonadales</taxon>
        <taxon>Aureoumbra</taxon>
    </lineage>
</organism>
<reference evidence="4" key="1">
    <citation type="submission" date="2021-01" db="EMBL/GenBank/DDBJ databases">
        <authorList>
            <person name="Corre E."/>
            <person name="Pelletier E."/>
            <person name="Niang G."/>
            <person name="Scheremetjew M."/>
            <person name="Finn R."/>
            <person name="Kale V."/>
            <person name="Holt S."/>
            <person name="Cochrane G."/>
            <person name="Meng A."/>
            <person name="Brown T."/>
            <person name="Cohen L."/>
        </authorList>
    </citation>
    <scope>NUCLEOTIDE SEQUENCE</scope>
    <source>
        <strain evidence="4">CCMP1510</strain>
    </source>
</reference>
<dbReference type="CDD" id="cd03401">
    <property type="entry name" value="SPFH_prohibitin"/>
    <property type="match status" value="1"/>
</dbReference>
<protein>
    <recommendedName>
        <fullName evidence="2">Prohibitin</fullName>
    </recommendedName>
</protein>
<dbReference type="GO" id="GO:0005743">
    <property type="term" value="C:mitochondrial inner membrane"/>
    <property type="evidence" value="ECO:0007669"/>
    <property type="project" value="UniProtKB-SubCell"/>
</dbReference>
<comment type="subcellular location">
    <subcellularLocation>
        <location evidence="2">Mitochondrion inner membrane</location>
    </subcellularLocation>
</comment>
<evidence type="ECO:0000313" key="4">
    <source>
        <dbReference type="EMBL" id="CAE0367284.1"/>
    </source>
</evidence>
<dbReference type="Pfam" id="PF01145">
    <property type="entry name" value="Band_7"/>
    <property type="match status" value="1"/>
</dbReference>
<keyword evidence="2" id="KW-1133">Transmembrane helix</keyword>
<keyword evidence="2" id="KW-0812">Transmembrane</keyword>
<dbReference type="InterPro" id="IPR001107">
    <property type="entry name" value="Band_7"/>
</dbReference>
<proteinExistence type="inferred from homology"/>
<sequence length="208" mass="22694">MTQYSRIDSNGFGGSRIRLSCFLIIAIPLAIIILTSIRVVQPAEACVVKWYGKVSDQILTPGISTVTPLSTLTCFSLRKQLLETDNSVPTAEGLSVELDVAIVFSLNEKNVRAMFLSVGKDYVNTIISPELASAIRGLTAEHDAKSLYTSARQELQDELHSILDAKLNPYGIDVYDVLLKSVQLPQLLVTAIESKAKAEQVSAILLMI</sequence>
<keyword evidence="2" id="KW-0496">Mitochondrion</keyword>
<dbReference type="AlphaFoldDB" id="A0A7S3JZC6"/>
<dbReference type="EMBL" id="HBIJ01011773">
    <property type="protein sequence ID" value="CAE0367284.1"/>
    <property type="molecule type" value="Transcribed_RNA"/>
</dbReference>
<dbReference type="PANTHER" id="PTHR23222:SF0">
    <property type="entry name" value="PROHIBITIN 1"/>
    <property type="match status" value="1"/>
</dbReference>
<keyword evidence="2" id="KW-0472">Membrane</keyword>
<feature type="transmembrane region" description="Helical" evidence="2">
    <location>
        <begin position="21"/>
        <end position="40"/>
    </location>
</feature>